<organism evidence="6 7">
    <name type="scientific">Novosphingobium subterraneum</name>
    <dbReference type="NCBI Taxonomy" id="48936"/>
    <lineage>
        <taxon>Bacteria</taxon>
        <taxon>Pseudomonadati</taxon>
        <taxon>Pseudomonadota</taxon>
        <taxon>Alphaproteobacteria</taxon>
        <taxon>Sphingomonadales</taxon>
        <taxon>Sphingomonadaceae</taxon>
        <taxon>Novosphingobium</taxon>
    </lineage>
</organism>
<dbReference type="Proteomes" id="UP000031338">
    <property type="component" value="Unassembled WGS sequence"/>
</dbReference>
<dbReference type="PATRIC" id="fig|48936.3.peg.1284"/>
<dbReference type="PRINTS" id="PR00455">
    <property type="entry name" value="HTHTETR"/>
</dbReference>
<evidence type="ECO:0000313" key="6">
    <source>
        <dbReference type="EMBL" id="KHS48095.1"/>
    </source>
</evidence>
<dbReference type="InterPro" id="IPR050109">
    <property type="entry name" value="HTH-type_TetR-like_transc_reg"/>
</dbReference>
<dbReference type="PROSITE" id="PS50977">
    <property type="entry name" value="HTH_TETR_2"/>
    <property type="match status" value="1"/>
</dbReference>
<evidence type="ECO:0000256" key="3">
    <source>
        <dbReference type="ARBA" id="ARBA00023163"/>
    </source>
</evidence>
<protein>
    <submittedName>
        <fullName evidence="6">TetR family transcriptional regulator</fullName>
    </submittedName>
</protein>
<feature type="DNA-binding region" description="H-T-H motif" evidence="4">
    <location>
        <begin position="38"/>
        <end position="57"/>
    </location>
</feature>
<reference evidence="6 7" key="1">
    <citation type="submission" date="2014-10" db="EMBL/GenBank/DDBJ databases">
        <title>Draft genome sequence of Novosphingobium subterraneum DSM 12447.</title>
        <authorList>
            <person name="Gan H.M."/>
            <person name="Gan H.Y."/>
            <person name="Savka M.A."/>
        </authorList>
    </citation>
    <scope>NUCLEOTIDE SEQUENCE [LARGE SCALE GENOMIC DNA]</scope>
    <source>
        <strain evidence="6 7">DSM 12447</strain>
    </source>
</reference>
<evidence type="ECO:0000256" key="1">
    <source>
        <dbReference type="ARBA" id="ARBA00023015"/>
    </source>
</evidence>
<dbReference type="InterPro" id="IPR001647">
    <property type="entry name" value="HTH_TetR"/>
</dbReference>
<dbReference type="AlphaFoldDB" id="A0A0B9AFM0"/>
<dbReference type="PANTHER" id="PTHR30055">
    <property type="entry name" value="HTH-TYPE TRANSCRIPTIONAL REGULATOR RUTR"/>
    <property type="match status" value="1"/>
</dbReference>
<dbReference type="GO" id="GO:0000976">
    <property type="term" value="F:transcription cis-regulatory region binding"/>
    <property type="evidence" value="ECO:0007669"/>
    <property type="project" value="TreeGrafter"/>
</dbReference>
<dbReference type="GO" id="GO:0003700">
    <property type="term" value="F:DNA-binding transcription factor activity"/>
    <property type="evidence" value="ECO:0007669"/>
    <property type="project" value="TreeGrafter"/>
</dbReference>
<proteinExistence type="predicted"/>
<keyword evidence="2 4" id="KW-0238">DNA-binding</keyword>
<keyword evidence="1" id="KW-0805">Transcription regulation</keyword>
<evidence type="ECO:0000256" key="4">
    <source>
        <dbReference type="PROSITE-ProRule" id="PRU00335"/>
    </source>
</evidence>
<dbReference type="InterPro" id="IPR041474">
    <property type="entry name" value="NicS_C"/>
</dbReference>
<keyword evidence="3" id="KW-0804">Transcription</keyword>
<dbReference type="EMBL" id="JRVC01000005">
    <property type="protein sequence ID" value="KHS48095.1"/>
    <property type="molecule type" value="Genomic_DNA"/>
</dbReference>
<dbReference type="InterPro" id="IPR036271">
    <property type="entry name" value="Tet_transcr_reg_TetR-rel_C_sf"/>
</dbReference>
<name>A0A0B9AFM0_9SPHN</name>
<dbReference type="STRING" id="48936.NJ75_01283"/>
<gene>
    <name evidence="6" type="ORF">NJ75_01283</name>
</gene>
<accession>A0A0B9AFM0</accession>
<feature type="domain" description="HTH tetR-type" evidence="5">
    <location>
        <begin position="15"/>
        <end position="75"/>
    </location>
</feature>
<keyword evidence="7" id="KW-1185">Reference proteome</keyword>
<dbReference type="SUPFAM" id="SSF46689">
    <property type="entry name" value="Homeodomain-like"/>
    <property type="match status" value="1"/>
</dbReference>
<sequence>MSNASRPVARQARGDATRSAILSAAEQVFAEVGYAAARLEDVAQVVGIRRPSIVYYFPGKQQLYDEVEADIFTAMHQFVTERMQGANTPLDRLLGLFDAWLDFLVHRPTAARIIQRVVADPTPRGEDPVQFSDTALRDLEGILASGVAEGSFREVPAVHILNSVAAGALFYVCNANQLGTGRRYDPADPATLASFRAVVHQQAVAVVLK</sequence>
<dbReference type="InterPro" id="IPR009057">
    <property type="entry name" value="Homeodomain-like_sf"/>
</dbReference>
<evidence type="ECO:0000313" key="7">
    <source>
        <dbReference type="Proteomes" id="UP000031338"/>
    </source>
</evidence>
<evidence type="ECO:0000259" key="5">
    <source>
        <dbReference type="PROSITE" id="PS50977"/>
    </source>
</evidence>
<dbReference type="Pfam" id="PF17938">
    <property type="entry name" value="TetR_C_29"/>
    <property type="match status" value="1"/>
</dbReference>
<evidence type="ECO:0000256" key="2">
    <source>
        <dbReference type="ARBA" id="ARBA00023125"/>
    </source>
</evidence>
<dbReference type="SUPFAM" id="SSF48498">
    <property type="entry name" value="Tetracyclin repressor-like, C-terminal domain"/>
    <property type="match status" value="1"/>
</dbReference>
<dbReference type="Pfam" id="PF00440">
    <property type="entry name" value="TetR_N"/>
    <property type="match status" value="1"/>
</dbReference>
<dbReference type="RefSeq" id="WP_039332613.1">
    <property type="nucleotide sequence ID" value="NZ_JRVC01000005.1"/>
</dbReference>
<dbReference type="Gene3D" id="1.10.357.10">
    <property type="entry name" value="Tetracycline Repressor, domain 2"/>
    <property type="match status" value="1"/>
</dbReference>
<comment type="caution">
    <text evidence="6">The sequence shown here is derived from an EMBL/GenBank/DDBJ whole genome shotgun (WGS) entry which is preliminary data.</text>
</comment>
<dbReference type="PANTHER" id="PTHR30055:SF234">
    <property type="entry name" value="HTH-TYPE TRANSCRIPTIONAL REGULATOR BETI"/>
    <property type="match status" value="1"/>
</dbReference>